<reference evidence="3" key="2">
    <citation type="submission" date="2023-07" db="EMBL/GenBank/DDBJ databases">
        <authorList>
            <person name="Jung D.-H."/>
        </authorList>
    </citation>
    <scope>NUCLEOTIDE SEQUENCE [LARGE SCALE GENOMIC DNA]</scope>
    <source>
        <strain evidence="3">JA-25</strain>
    </source>
</reference>
<dbReference type="Proteomes" id="UP000606008">
    <property type="component" value="Unassembled WGS sequence"/>
</dbReference>
<evidence type="ECO:0000313" key="2">
    <source>
        <dbReference type="EMBL" id="NID13540.1"/>
    </source>
</evidence>
<evidence type="ECO:0000313" key="3">
    <source>
        <dbReference type="Proteomes" id="UP000606008"/>
    </source>
</evidence>
<accession>A0ABX0QM21</accession>
<evidence type="ECO:0000256" key="1">
    <source>
        <dbReference type="SAM" id="MobiDB-lite"/>
    </source>
</evidence>
<dbReference type="RefSeq" id="WP_166694067.1">
    <property type="nucleotide sequence ID" value="NZ_WAEL01000013.1"/>
</dbReference>
<dbReference type="EMBL" id="WAEL01000013">
    <property type="protein sequence ID" value="NID13540.1"/>
    <property type="molecule type" value="Genomic_DNA"/>
</dbReference>
<organism evidence="2 3">
    <name type="scientific">Fibrivirga algicola</name>
    <dbReference type="NCBI Taxonomy" id="2950420"/>
    <lineage>
        <taxon>Bacteria</taxon>
        <taxon>Pseudomonadati</taxon>
        <taxon>Bacteroidota</taxon>
        <taxon>Cytophagia</taxon>
        <taxon>Cytophagales</taxon>
        <taxon>Spirosomataceae</taxon>
        <taxon>Fibrivirga</taxon>
    </lineage>
</organism>
<feature type="region of interest" description="Disordered" evidence="1">
    <location>
        <begin position="256"/>
        <end position="293"/>
    </location>
</feature>
<protein>
    <submittedName>
        <fullName evidence="2">Uncharacterized protein</fullName>
    </submittedName>
</protein>
<gene>
    <name evidence="2" type="ORF">F7231_25460</name>
</gene>
<proteinExistence type="predicted"/>
<comment type="caution">
    <text evidence="2">The sequence shown here is derived from an EMBL/GenBank/DDBJ whole genome shotgun (WGS) entry which is preliminary data.</text>
</comment>
<keyword evidence="3" id="KW-1185">Reference proteome</keyword>
<reference evidence="3" key="1">
    <citation type="submission" date="2019-09" db="EMBL/GenBank/DDBJ databases">
        <authorList>
            <person name="Jung D.-H."/>
        </authorList>
    </citation>
    <scope>NUCLEOTIDE SEQUENCE [LARGE SCALE GENOMIC DNA]</scope>
    <source>
        <strain evidence="3">JA-25</strain>
    </source>
</reference>
<name>A0ABX0QM21_9BACT</name>
<sequence length="293" mass="34537">MASEESSRKRKAYEPADYARQLRALTQLMMVVNKLQPDRNTWDIEGEWNGTGVIYFVDARDQSLFADYEHFDCRTIKLVNFGQPATRLTFFKKHKYILLKNNDLTRDDKEERVSNYINELTVKRAIKLDKIDKLTGSALSDERGKIGMMEQEIKTWQEVLNNLDHYDFAVSNYKRDYQYVTLNYKYRSSEQEFANAQEHLLNPQRDGQGVITQQRYNLIFVDTREISREHPHQHKEIENFLNNFSLITQTGKQQLYARPKPPEPLDEELGVIPSLSQTNKNKPEQDFPQTLFD</sequence>